<dbReference type="InterPro" id="IPR027417">
    <property type="entry name" value="P-loop_NTPase"/>
</dbReference>
<dbReference type="GO" id="GO:0006952">
    <property type="term" value="P:defense response"/>
    <property type="evidence" value="ECO:0007669"/>
    <property type="project" value="UniProtKB-KW"/>
</dbReference>
<keyword evidence="11" id="KW-1185">Reference proteome</keyword>
<evidence type="ECO:0000256" key="4">
    <source>
        <dbReference type="ARBA" id="ARBA00022741"/>
    </source>
</evidence>
<evidence type="ECO:0000313" key="10">
    <source>
        <dbReference type="EMBL" id="CAL4979029.1"/>
    </source>
</evidence>
<gene>
    <name evidence="10" type="ORF">URODEC1_LOCUS55073</name>
</gene>
<dbReference type="Gene3D" id="3.80.10.10">
    <property type="entry name" value="Ribonuclease Inhibitor"/>
    <property type="match status" value="1"/>
</dbReference>
<protein>
    <recommendedName>
        <fullName evidence="12">Rx N-terminal domain-containing protein</fullName>
    </recommendedName>
</protein>
<dbReference type="SUPFAM" id="SSF52047">
    <property type="entry name" value="RNI-like"/>
    <property type="match status" value="1"/>
</dbReference>
<dbReference type="Pfam" id="PF23559">
    <property type="entry name" value="WHD_DRP"/>
    <property type="match status" value="1"/>
</dbReference>
<dbReference type="PANTHER" id="PTHR23155:SF1062">
    <property type="entry name" value="OS11G0579400 PROTEIN"/>
    <property type="match status" value="1"/>
</dbReference>
<proteinExistence type="inferred from homology"/>
<evidence type="ECO:0008006" key="12">
    <source>
        <dbReference type="Google" id="ProtNLM"/>
    </source>
</evidence>
<feature type="domain" description="Disease resistance N-terminal" evidence="7">
    <location>
        <begin position="6"/>
        <end position="85"/>
    </location>
</feature>
<feature type="domain" description="Disease resistance protein winged helix" evidence="8">
    <location>
        <begin position="479"/>
        <end position="544"/>
    </location>
</feature>
<dbReference type="InterPro" id="IPR032675">
    <property type="entry name" value="LRR_dom_sf"/>
</dbReference>
<dbReference type="InterPro" id="IPR058922">
    <property type="entry name" value="WHD_DRP"/>
</dbReference>
<dbReference type="Gene3D" id="1.20.5.4130">
    <property type="match status" value="1"/>
</dbReference>
<keyword evidence="6" id="KW-0175">Coiled coil</keyword>
<reference evidence="11" key="1">
    <citation type="submission" date="2024-06" db="EMBL/GenBank/DDBJ databases">
        <authorList>
            <person name="Ryan C."/>
        </authorList>
    </citation>
    <scope>NUCLEOTIDE SEQUENCE [LARGE SCALE GENOMIC DNA]</scope>
</reference>
<dbReference type="SUPFAM" id="SSF52540">
    <property type="entry name" value="P-loop containing nucleoside triphosphate hydrolases"/>
    <property type="match status" value="1"/>
</dbReference>
<evidence type="ECO:0000259" key="9">
    <source>
        <dbReference type="Pfam" id="PF23598"/>
    </source>
</evidence>
<keyword evidence="4" id="KW-0547">Nucleotide-binding</keyword>
<dbReference type="EMBL" id="OZ075131">
    <property type="protein sequence ID" value="CAL4979029.1"/>
    <property type="molecule type" value="Genomic_DNA"/>
</dbReference>
<dbReference type="AlphaFoldDB" id="A0ABC9AII5"/>
<dbReference type="InterPro" id="IPR044974">
    <property type="entry name" value="Disease_R_plants"/>
</dbReference>
<dbReference type="InterPro" id="IPR041118">
    <property type="entry name" value="Rx_N"/>
</dbReference>
<reference evidence="10 11" key="2">
    <citation type="submission" date="2024-10" db="EMBL/GenBank/DDBJ databases">
        <authorList>
            <person name="Ryan C."/>
        </authorList>
    </citation>
    <scope>NUCLEOTIDE SEQUENCE [LARGE SCALE GENOMIC DNA]</scope>
</reference>
<dbReference type="Pfam" id="PF18052">
    <property type="entry name" value="Rx_N"/>
    <property type="match status" value="1"/>
</dbReference>
<evidence type="ECO:0000259" key="8">
    <source>
        <dbReference type="Pfam" id="PF23559"/>
    </source>
</evidence>
<name>A0ABC9AII5_9POAL</name>
<sequence length="876" mass="98634">MDAHHALDSLLGRLTNVLVNEAQLLGGVRVDVEFIKDEMESMNALIRHLTEAQHRDHQVWAWMKQVAGLTRDCEGNVELYIHYVDVGPGGGGLLGYLRGVVRFLCTVRMRHRIATRIRELKVRARDVGDRRQRYGVIVPQEAANDGGVEPAGDEEDRLMRRALLFEYAEPPANDHEVVTKGMDTLINLLQREQGRAGSDATHKEVHMCCWCPAKSATERKPAPATAAARDDGEQQVRVFCNVGSGLADDVAHRVHVHPAVATSFGCKVQVSLSCYDDARTTLAKILEEITKEVEHNTEEPSVDEDVDQLARELQEHLKGKRFLITVCDVDYLDAHGWKLIVDALSHAADGCHPGSAIIMITSLLRVALSSSYKIINARDTPLANLLYAYQARKMGAKYIYFEEYRPKPARYDGDANQYDVFQEYRPPFHYTDAIMWENNRYGNHCDIFQECRDNAFAMKMFLHLLYVNPERTKDDLQRATSLHRRWVAEGLITTTASDENQSATDEAEHHLDVLFTRGFLSHVEISPEGNIKSFTLHHEVREFITKIARYVNFVGTTQPTDLVHHFSIHSRIGLQNSQLDHDSKDIVAYLPSLAASPQWQMLKVLDLEGCKGLKKKHLKSICKILLLRYLSLRSTDVAELPKQIKDLQCLETLDIRETKVRMLAKKAIVLPLLKNFLGGHKISTRIGNRTSAESIATVMSMPLCIQRMKNMEILSHVQVTNSDSELAGIAQLLKLRKLGVALHGKNAKLNDPFCDIEKLGACLRSFSIRIGQTAAGEKQDALAVDALPPPQFIKSLNISGLTNGLSDLIEDLHQLVKLTLSETRLNEEDLCVVGELGALRCLRLQHMSYIESELAFKEYEFQCLNYLLVGIISMFL</sequence>
<dbReference type="Pfam" id="PF23598">
    <property type="entry name" value="LRR_14"/>
    <property type="match status" value="1"/>
</dbReference>
<dbReference type="Proteomes" id="UP001497457">
    <property type="component" value="Chromosome 21rd"/>
</dbReference>
<feature type="domain" description="Disease resistance R13L4/SHOC-2-like LRR" evidence="9">
    <location>
        <begin position="596"/>
        <end position="870"/>
    </location>
</feature>
<evidence type="ECO:0000256" key="2">
    <source>
        <dbReference type="ARBA" id="ARBA00022614"/>
    </source>
</evidence>
<evidence type="ECO:0000256" key="3">
    <source>
        <dbReference type="ARBA" id="ARBA00022737"/>
    </source>
</evidence>
<accession>A0ABC9AII5</accession>
<keyword evidence="2" id="KW-0433">Leucine-rich repeat</keyword>
<keyword evidence="3" id="KW-0677">Repeat</keyword>
<evidence type="ECO:0000256" key="1">
    <source>
        <dbReference type="ARBA" id="ARBA00008894"/>
    </source>
</evidence>
<dbReference type="CDD" id="cd14798">
    <property type="entry name" value="RX-CC_like"/>
    <property type="match status" value="1"/>
</dbReference>
<dbReference type="InterPro" id="IPR055414">
    <property type="entry name" value="LRR_R13L4/SHOC2-like"/>
</dbReference>
<organism evidence="10 11">
    <name type="scientific">Urochloa decumbens</name>
    <dbReference type="NCBI Taxonomy" id="240449"/>
    <lineage>
        <taxon>Eukaryota</taxon>
        <taxon>Viridiplantae</taxon>
        <taxon>Streptophyta</taxon>
        <taxon>Embryophyta</taxon>
        <taxon>Tracheophyta</taxon>
        <taxon>Spermatophyta</taxon>
        <taxon>Magnoliopsida</taxon>
        <taxon>Liliopsida</taxon>
        <taxon>Poales</taxon>
        <taxon>Poaceae</taxon>
        <taxon>PACMAD clade</taxon>
        <taxon>Panicoideae</taxon>
        <taxon>Panicodae</taxon>
        <taxon>Paniceae</taxon>
        <taxon>Melinidinae</taxon>
        <taxon>Urochloa</taxon>
    </lineage>
</organism>
<dbReference type="GO" id="GO:0000166">
    <property type="term" value="F:nucleotide binding"/>
    <property type="evidence" value="ECO:0007669"/>
    <property type="project" value="UniProtKB-KW"/>
</dbReference>
<evidence type="ECO:0000256" key="5">
    <source>
        <dbReference type="ARBA" id="ARBA00022821"/>
    </source>
</evidence>
<comment type="similarity">
    <text evidence="1">Belongs to the disease resistance NB-LRR family.</text>
</comment>
<dbReference type="PANTHER" id="PTHR23155">
    <property type="entry name" value="DISEASE RESISTANCE PROTEIN RP"/>
    <property type="match status" value="1"/>
</dbReference>
<evidence type="ECO:0000313" key="11">
    <source>
        <dbReference type="Proteomes" id="UP001497457"/>
    </source>
</evidence>
<evidence type="ECO:0000259" key="7">
    <source>
        <dbReference type="Pfam" id="PF18052"/>
    </source>
</evidence>
<dbReference type="Gene3D" id="3.40.50.300">
    <property type="entry name" value="P-loop containing nucleotide triphosphate hydrolases"/>
    <property type="match status" value="1"/>
</dbReference>
<keyword evidence="5" id="KW-0611">Plant defense</keyword>
<dbReference type="GO" id="GO:0051707">
    <property type="term" value="P:response to other organism"/>
    <property type="evidence" value="ECO:0007669"/>
    <property type="project" value="UniProtKB-ARBA"/>
</dbReference>
<evidence type="ECO:0000256" key="6">
    <source>
        <dbReference type="ARBA" id="ARBA00023054"/>
    </source>
</evidence>
<dbReference type="InterPro" id="IPR038005">
    <property type="entry name" value="RX-like_CC"/>
</dbReference>